<sequence>MSEQADNLPFSLSIDDFQDSPLLNPFFMEKDRWVVPALPSPMLALPKFFRMADRH</sequence>
<keyword evidence="2" id="KW-1185">Reference proteome</keyword>
<dbReference type="EMBL" id="CALYLO010000009">
    <property type="protein sequence ID" value="CAH8248175.1"/>
    <property type="molecule type" value="Genomic_DNA"/>
</dbReference>
<dbReference type="Proteomes" id="UP001154322">
    <property type="component" value="Unassembled WGS sequence"/>
</dbReference>
<accession>A0ABM9GAG2</accession>
<name>A0ABM9GAG2_9BACL</name>
<gene>
    <name evidence="1" type="ORF">WJ0W_005433</name>
</gene>
<evidence type="ECO:0000313" key="1">
    <source>
        <dbReference type="EMBL" id="CAH8248175.1"/>
    </source>
</evidence>
<evidence type="ECO:0000313" key="2">
    <source>
        <dbReference type="Proteomes" id="UP001154322"/>
    </source>
</evidence>
<organism evidence="1 2">
    <name type="scientific">Paenibacillus melissococcoides</name>
    <dbReference type="NCBI Taxonomy" id="2912268"/>
    <lineage>
        <taxon>Bacteria</taxon>
        <taxon>Bacillati</taxon>
        <taxon>Bacillota</taxon>
        <taxon>Bacilli</taxon>
        <taxon>Bacillales</taxon>
        <taxon>Paenibacillaceae</taxon>
        <taxon>Paenibacillus</taxon>
    </lineage>
</organism>
<proteinExistence type="predicted"/>
<reference evidence="1" key="1">
    <citation type="submission" date="2022-06" db="EMBL/GenBank/DDBJ databases">
        <authorList>
            <person name="Dietemann V."/>
            <person name="Ory F."/>
            <person name="Dainat B."/>
            <person name="Oberhansli S."/>
        </authorList>
    </citation>
    <scope>NUCLEOTIDE SEQUENCE</scope>
    <source>
        <strain evidence="1">Ena-SAMPLE-TAB-26-04-2022-14:26:32:270-5432</strain>
    </source>
</reference>
<protein>
    <submittedName>
        <fullName evidence="1">Uncharacterized protein</fullName>
    </submittedName>
</protein>
<comment type="caution">
    <text evidence="1">The sequence shown here is derived from an EMBL/GenBank/DDBJ whole genome shotgun (WGS) entry which is preliminary data.</text>
</comment>